<dbReference type="SUPFAM" id="SSF51905">
    <property type="entry name" value="FAD/NAD(P)-binding domain"/>
    <property type="match status" value="1"/>
</dbReference>
<dbReference type="Gene3D" id="3.30.9.10">
    <property type="entry name" value="D-Amino Acid Oxidase, subunit A, domain 2"/>
    <property type="match status" value="1"/>
</dbReference>
<feature type="domain" description="FAD dependent oxidoreductase" evidence="2">
    <location>
        <begin position="22"/>
        <end position="354"/>
    </location>
</feature>
<comment type="caution">
    <text evidence="3">The sequence shown here is derived from an EMBL/GenBank/DDBJ whole genome shotgun (WGS) entry which is preliminary data.</text>
</comment>
<proteinExistence type="predicted"/>
<dbReference type="AlphaFoldDB" id="A0A4R2KMS8"/>
<evidence type="ECO:0000259" key="2">
    <source>
        <dbReference type="Pfam" id="PF01266"/>
    </source>
</evidence>
<dbReference type="PANTHER" id="PTHR13847">
    <property type="entry name" value="SARCOSINE DEHYDROGENASE-RELATED"/>
    <property type="match status" value="1"/>
</dbReference>
<dbReference type="GO" id="GO:0005737">
    <property type="term" value="C:cytoplasm"/>
    <property type="evidence" value="ECO:0007669"/>
    <property type="project" value="TreeGrafter"/>
</dbReference>
<sequence length="382" mass="40166">MGARRGFPLAARSGYVGRMETDFLVIGGGIAGVSVGARLSHLGRVALLEAEAGLGYHASGRSAALFDECLGAAPIVELNRASHAYHATANGGVLSPRGLMVVGRAEDAAAFEHDVAHMRLSRLTVDEARARMPILNPDAVAFAGYHGDAWDLDTDRLIQDFARDIRANGGTVATGTRVTAITRTGTGWRVETGRETVAARVLVNAAGAWADEVARMAGVAPLGMTPMRRSMARLPAPGGQDIRAWPMAVGAGERWYCKPDAGKLLVSPAEEHPMPPHDAFADDMVLAEGLARYEEMVTEPVTRVETNWAGLRTFAPDRLLVIGFDPLDPAFFWHAGQGGVGFQTAPAASQLAADIVAGRPPEIGAALAAAFSPARFATCPAA</sequence>
<dbReference type="EMBL" id="SLWW01000001">
    <property type="protein sequence ID" value="TCO73857.1"/>
    <property type="molecule type" value="Genomic_DNA"/>
</dbReference>
<organism evidence="3 4">
    <name type="scientific">Rhodovulum euryhalinum</name>
    <dbReference type="NCBI Taxonomy" id="35805"/>
    <lineage>
        <taxon>Bacteria</taxon>
        <taxon>Pseudomonadati</taxon>
        <taxon>Pseudomonadota</taxon>
        <taxon>Alphaproteobacteria</taxon>
        <taxon>Rhodobacterales</taxon>
        <taxon>Paracoccaceae</taxon>
        <taxon>Rhodovulum</taxon>
    </lineage>
</organism>
<dbReference type="GO" id="GO:0016491">
    <property type="term" value="F:oxidoreductase activity"/>
    <property type="evidence" value="ECO:0007669"/>
    <property type="project" value="UniProtKB-KW"/>
</dbReference>
<name>A0A4R2KMS8_9RHOB</name>
<evidence type="ECO:0000256" key="1">
    <source>
        <dbReference type="ARBA" id="ARBA00023002"/>
    </source>
</evidence>
<protein>
    <submittedName>
        <fullName evidence="3">Glycine/D-amino acid oxidase-like deaminating enzyme</fullName>
    </submittedName>
</protein>
<dbReference type="PANTHER" id="PTHR13847:SF287">
    <property type="entry name" value="FAD-DEPENDENT OXIDOREDUCTASE DOMAIN-CONTAINING PROTEIN 1"/>
    <property type="match status" value="1"/>
</dbReference>
<dbReference type="Pfam" id="PF01266">
    <property type="entry name" value="DAO"/>
    <property type="match status" value="1"/>
</dbReference>
<dbReference type="InterPro" id="IPR036188">
    <property type="entry name" value="FAD/NAD-bd_sf"/>
</dbReference>
<keyword evidence="1" id="KW-0560">Oxidoreductase</keyword>
<keyword evidence="4" id="KW-1185">Reference proteome</keyword>
<dbReference type="Proteomes" id="UP000295142">
    <property type="component" value="Unassembled WGS sequence"/>
</dbReference>
<reference evidence="3 4" key="1">
    <citation type="submission" date="2019-03" db="EMBL/GenBank/DDBJ databases">
        <title>Genomic Encyclopedia of Type Strains, Phase IV (KMG-IV): sequencing the most valuable type-strain genomes for metagenomic binning, comparative biology and taxonomic classification.</title>
        <authorList>
            <person name="Goeker M."/>
        </authorList>
    </citation>
    <scope>NUCLEOTIDE SEQUENCE [LARGE SCALE GENOMIC DNA]</scope>
    <source>
        <strain evidence="3 4">DSM 4868</strain>
    </source>
</reference>
<dbReference type="Gene3D" id="3.50.50.60">
    <property type="entry name" value="FAD/NAD(P)-binding domain"/>
    <property type="match status" value="1"/>
</dbReference>
<gene>
    <name evidence="3" type="ORF">EV655_10112</name>
</gene>
<evidence type="ECO:0000313" key="4">
    <source>
        <dbReference type="Proteomes" id="UP000295142"/>
    </source>
</evidence>
<dbReference type="InterPro" id="IPR006076">
    <property type="entry name" value="FAD-dep_OxRdtase"/>
</dbReference>
<evidence type="ECO:0000313" key="3">
    <source>
        <dbReference type="EMBL" id="TCO73857.1"/>
    </source>
</evidence>
<accession>A0A4R2KMS8</accession>